<keyword evidence="2" id="KW-1185">Reference proteome</keyword>
<evidence type="ECO:0000313" key="1">
    <source>
        <dbReference type="EMBL" id="KAK2914248.1"/>
    </source>
</evidence>
<comment type="caution">
    <text evidence="1">The sequence shown here is derived from an EMBL/GenBank/DDBJ whole genome shotgun (WGS) entry which is preliminary data.</text>
</comment>
<reference evidence="1" key="1">
    <citation type="submission" date="2023-08" db="EMBL/GenBank/DDBJ databases">
        <title>Chromosome-level Genome Assembly of mud carp (Cirrhinus molitorella).</title>
        <authorList>
            <person name="Liu H."/>
        </authorList>
    </citation>
    <scope>NUCLEOTIDE SEQUENCE</scope>
    <source>
        <strain evidence="1">Prfri</strain>
        <tissue evidence="1">Muscle</tissue>
    </source>
</reference>
<dbReference type="EMBL" id="JAUYZG010000002">
    <property type="protein sequence ID" value="KAK2914248.1"/>
    <property type="molecule type" value="Genomic_DNA"/>
</dbReference>
<evidence type="ECO:0000313" key="2">
    <source>
        <dbReference type="Proteomes" id="UP001187343"/>
    </source>
</evidence>
<proteinExistence type="predicted"/>
<name>A0AA88Q496_9TELE</name>
<dbReference type="AlphaFoldDB" id="A0AA88Q496"/>
<dbReference type="Proteomes" id="UP001187343">
    <property type="component" value="Unassembled WGS sequence"/>
</dbReference>
<sequence length="97" mass="10385">MPLSTPLGLEVAKENNVEASLARTTMAPVSPLQLGTNSDRPYASAYHIPRINSSQGLKWEKQASGGNTKYSFVDVAHVLKKVSLDFTATSSAFLAGF</sequence>
<organism evidence="1 2">
    <name type="scientific">Cirrhinus molitorella</name>
    <name type="common">mud carp</name>
    <dbReference type="NCBI Taxonomy" id="172907"/>
    <lineage>
        <taxon>Eukaryota</taxon>
        <taxon>Metazoa</taxon>
        <taxon>Chordata</taxon>
        <taxon>Craniata</taxon>
        <taxon>Vertebrata</taxon>
        <taxon>Euteleostomi</taxon>
        <taxon>Actinopterygii</taxon>
        <taxon>Neopterygii</taxon>
        <taxon>Teleostei</taxon>
        <taxon>Ostariophysi</taxon>
        <taxon>Cypriniformes</taxon>
        <taxon>Cyprinidae</taxon>
        <taxon>Labeoninae</taxon>
        <taxon>Labeonini</taxon>
        <taxon>Cirrhinus</taxon>
    </lineage>
</organism>
<protein>
    <submittedName>
        <fullName evidence="1">Uncharacterized protein</fullName>
    </submittedName>
</protein>
<accession>A0AA88Q496</accession>
<gene>
    <name evidence="1" type="ORF">Q8A67_002647</name>
</gene>